<keyword evidence="4" id="KW-1185">Reference proteome</keyword>
<dbReference type="OrthoDB" id="9930272at2759"/>
<evidence type="ECO:0000313" key="3">
    <source>
        <dbReference type="EMBL" id="EYC17415.1"/>
    </source>
</evidence>
<comment type="similarity">
    <text evidence="2">Belongs to the tectonin family.</text>
</comment>
<dbReference type="SUPFAM" id="SSF50985">
    <property type="entry name" value="RCC1/BLIP-II"/>
    <property type="match status" value="1"/>
</dbReference>
<dbReference type="InterPro" id="IPR006624">
    <property type="entry name" value="Beta-propeller_rpt_TECPR"/>
</dbReference>
<dbReference type="EMBL" id="JARK01001366">
    <property type="protein sequence ID" value="EYC17415.1"/>
    <property type="molecule type" value="Genomic_DNA"/>
</dbReference>
<accession>A0A016UQD7</accession>
<reference evidence="4" key="1">
    <citation type="journal article" date="2015" name="Nat. Genet.">
        <title>The genome and transcriptome of the zoonotic hookworm Ancylostoma ceylanicum identify infection-specific gene families.</title>
        <authorList>
            <person name="Schwarz E.M."/>
            <person name="Hu Y."/>
            <person name="Antoshechkin I."/>
            <person name="Miller M.M."/>
            <person name="Sternberg P.W."/>
            <person name="Aroian R.V."/>
        </authorList>
    </citation>
    <scope>NUCLEOTIDE SEQUENCE</scope>
    <source>
        <strain evidence="4">HY135</strain>
    </source>
</reference>
<dbReference type="SMART" id="SM00706">
    <property type="entry name" value="TECPR"/>
    <property type="match status" value="4"/>
</dbReference>
<organism evidence="3 4">
    <name type="scientific">Ancylostoma ceylanicum</name>
    <dbReference type="NCBI Taxonomy" id="53326"/>
    <lineage>
        <taxon>Eukaryota</taxon>
        <taxon>Metazoa</taxon>
        <taxon>Ecdysozoa</taxon>
        <taxon>Nematoda</taxon>
        <taxon>Chromadorea</taxon>
        <taxon>Rhabditida</taxon>
        <taxon>Rhabditina</taxon>
        <taxon>Rhabditomorpha</taxon>
        <taxon>Strongyloidea</taxon>
        <taxon>Ancylostomatidae</taxon>
        <taxon>Ancylostomatinae</taxon>
        <taxon>Ancylostoma</taxon>
    </lineage>
</organism>
<evidence type="ECO:0008006" key="5">
    <source>
        <dbReference type="Google" id="ProtNLM"/>
    </source>
</evidence>
<dbReference type="InterPro" id="IPR009091">
    <property type="entry name" value="RCC1/BLIP-II"/>
</dbReference>
<gene>
    <name evidence="3" type="primary">Acey_s0030.g2033</name>
    <name evidence="3" type="ORF">Y032_0030g2033</name>
</gene>
<proteinExistence type="inferred from homology"/>
<dbReference type="PANTHER" id="PTHR23250">
    <property type="entry name" value="DYSFERLIN-RELATED"/>
    <property type="match status" value="1"/>
</dbReference>
<dbReference type="GO" id="GO:0030246">
    <property type="term" value="F:carbohydrate binding"/>
    <property type="evidence" value="ECO:0007669"/>
    <property type="project" value="UniProtKB-KW"/>
</dbReference>
<dbReference type="InterPro" id="IPR051513">
    <property type="entry name" value="Tectonin_beta-prop"/>
</dbReference>
<keyword evidence="1" id="KW-0430">Lectin</keyword>
<dbReference type="PANTHER" id="PTHR23250:SF3">
    <property type="entry name" value="FISH-EGG LECTIN-LIKE ISOFORM X1-RELATED"/>
    <property type="match status" value="1"/>
</dbReference>
<dbReference type="STRING" id="53326.A0A016UQD7"/>
<dbReference type="AlphaFoldDB" id="A0A016UQD7"/>
<name>A0A016UQD7_9BILA</name>
<evidence type="ECO:0000256" key="2">
    <source>
        <dbReference type="ARBA" id="ARBA00038331"/>
    </source>
</evidence>
<sequence length="504" mass="55312">MDSSTYGFLIFEPVETSLTLKDDESIIWRIHRKVAWCAVDSLSTTTRFEECAADGGGVSEVSVGTNSAWYLTNEGVSLQMELPEKAIFSRVDRDWTLRSISVSDEAVWAIRDGVGSLVVRVGLARCKMGLDWIEIVPEGPSKLVSVCVYRSYGFALDDSGHLWMSSGIDHHHPYGSSDSFYKVCLPVFDARTAPAHAWTVRAASTGLFLSVGKVMYIARSAVSGHKFPREVPGKFDILDNFSVISAGSFIGSTGYIHLCRQDSEVFVYRPARRNFVTITIPSTSQAIVSLCATIGRLSLIDSSGRVFHSDGESSNWEAETTLPEPVCSIACSKLSCWAITCTGSILFKQLGSSVWNTITAPSDVDSDVTPAQVFSSLNGIYVWVLAGGRGWARANINERNPAGARWTETYHTSELCSLAVGDNVVWALDSSGQLLRLRGLAAGNPAGNYWRPISQTTLRWAISVDAQSELWAIDMENRLVRHLSDVYMPDRLPANDTQSPFEFI</sequence>
<protein>
    <recommendedName>
        <fullName evidence="5">Propeller</fullName>
    </recommendedName>
</protein>
<evidence type="ECO:0000256" key="1">
    <source>
        <dbReference type="ARBA" id="ARBA00022734"/>
    </source>
</evidence>
<comment type="caution">
    <text evidence="3">The sequence shown here is derived from an EMBL/GenBank/DDBJ whole genome shotgun (WGS) entry which is preliminary data.</text>
</comment>
<dbReference type="Proteomes" id="UP000024635">
    <property type="component" value="Unassembled WGS sequence"/>
</dbReference>
<evidence type="ECO:0000313" key="4">
    <source>
        <dbReference type="Proteomes" id="UP000024635"/>
    </source>
</evidence>